<keyword evidence="15" id="KW-1185">Reference proteome</keyword>
<evidence type="ECO:0000259" key="11">
    <source>
        <dbReference type="PROSITE" id="PS50221"/>
    </source>
</evidence>
<dbReference type="Gene3D" id="4.10.1240.10">
    <property type="entry name" value="GPCR, family 2, extracellular hormone receptor domain"/>
    <property type="match status" value="1"/>
</dbReference>
<dbReference type="Gene3D" id="2.60.220.50">
    <property type="match status" value="1"/>
</dbReference>
<keyword evidence="8" id="KW-0807">Transducer</keyword>
<organism evidence="14 15">
    <name type="scientific">Amphimedon queenslandica</name>
    <name type="common">Sponge</name>
    <dbReference type="NCBI Taxonomy" id="400682"/>
    <lineage>
        <taxon>Eukaryota</taxon>
        <taxon>Metazoa</taxon>
        <taxon>Porifera</taxon>
        <taxon>Demospongiae</taxon>
        <taxon>Heteroscleromorpha</taxon>
        <taxon>Haplosclerida</taxon>
        <taxon>Niphatidae</taxon>
        <taxon>Amphimedon</taxon>
    </lineage>
</organism>
<name>A0AAN0JK81_AMPQE</name>
<feature type="transmembrane region" description="Helical" evidence="9">
    <location>
        <begin position="688"/>
        <end position="709"/>
    </location>
</feature>
<proteinExistence type="predicted"/>
<evidence type="ECO:0000256" key="1">
    <source>
        <dbReference type="ARBA" id="ARBA00004141"/>
    </source>
</evidence>
<dbReference type="EnsemblMetazoa" id="XM_020001544.1">
    <property type="protein sequence ID" value="XP_019857103.1"/>
    <property type="gene ID" value="LOC105314210"/>
</dbReference>
<evidence type="ECO:0000313" key="15">
    <source>
        <dbReference type="Proteomes" id="UP000007879"/>
    </source>
</evidence>
<feature type="domain" description="G-protein coupled receptors family 2 profile 1" evidence="12">
    <location>
        <begin position="206"/>
        <end position="264"/>
    </location>
</feature>
<feature type="transmembrane region" description="Helical" evidence="9">
    <location>
        <begin position="729"/>
        <end position="754"/>
    </location>
</feature>
<dbReference type="InterPro" id="IPR001879">
    <property type="entry name" value="GPCR_2_extracellular_dom"/>
</dbReference>
<evidence type="ECO:0000256" key="8">
    <source>
        <dbReference type="ARBA" id="ARBA00023224"/>
    </source>
</evidence>
<dbReference type="RefSeq" id="XP_019857103.1">
    <property type="nucleotide sequence ID" value="XM_020001544.1"/>
</dbReference>
<dbReference type="PANTHER" id="PTHR45692">
    <property type="entry name" value="G_PROTEIN_RECEP_F2_4 DOMAIN-CONTAINING PROTEIN"/>
    <property type="match status" value="1"/>
</dbReference>
<sequence length="893" mass="97972">MLLLLLLFSFLFVEGSSDTATVKFNLQTNADCVVGDPVVILWVEKLGGDINYLMTYNGSQPGINTQYSISVNYSRPTTLYFHWIECNHSSIFCFTTISSVTIENDVTGPQTVSMCTKVLRTVSSTWIEFDSNNGILVSGGSGSCNSIGPYCSNSSKCCLPSSVIFFSNTFLPTTLASPMIPIASIPAINLITTLLPTSTSVPTHACHPQTNTTDCGQFDWPLTLAGMTVTILCPNGPNGATASRICSASSNWESPDVMRCATTDVTYGFIELSKVNITVDNFGSAAFNMSSLVENTTCTLADQNIQNINIISTVLEAIVSVLLNNESLPLIIETTGTIVKTLNLLVEWPMDVTNVLSNNIIQSFEEFIQVVFEQKNFTVIKIAEENILFRAERFAKTNFSGLTILASAFNNGLNFSTSDNLSSLTSFAKVILPKNIKNVTNSENIDVVSTLYKKATFFPVHEEVNSSSSVMTVVGSAVISIIVGGIPDGTELIDPVKIILALNKENVTNPRCAFWNFTGADGIGNWSIDGCTTVVDPNDLSNVSCYCDHLTNFAILVDISTRTANGTSPPFGVRVGLEVITYVGVCLSLVGLILTILTLLVFKKLRKKDSSKFHIQLCLSLCFVLIIFVTGISRTSVRPLCISIGALIHYFTLVFWMWMGAEAVLMFQKICLLFVGVSNDSNGYNNKALYLAIPVVPVMILLAVDNGYYVTSTKNSEFCFIGKMVPLLAAFLSPIFLIIIINTIVFTLVIRTTLKNAIDRKKRMSNSSLSVSEVLKMLLSFTGIMILFGLTWISAAFTFISEPSVSYTVQFIFAFCNAFQGFFIFIFFILLNKEYRKLWKAHFVQCFPKATIHSDYKSGHSTKSKSKNENNYAISSHVSLNDTNKEEMKDTSL</sequence>
<feature type="domain" description="G-protein coupled receptors family 2 profile 2" evidence="13">
    <location>
        <begin position="577"/>
        <end position="832"/>
    </location>
</feature>
<evidence type="ECO:0008006" key="16">
    <source>
        <dbReference type="Google" id="ProtNLM"/>
    </source>
</evidence>
<evidence type="ECO:0000256" key="7">
    <source>
        <dbReference type="ARBA" id="ARBA00023170"/>
    </source>
</evidence>
<keyword evidence="5 9" id="KW-0472">Membrane</keyword>
<dbReference type="Gene3D" id="1.20.1070.10">
    <property type="entry name" value="Rhodopsin 7-helix transmembrane proteins"/>
    <property type="match status" value="1"/>
</dbReference>
<dbReference type="SUPFAM" id="SSF81321">
    <property type="entry name" value="Family A G protein-coupled receptor-like"/>
    <property type="match status" value="1"/>
</dbReference>
<feature type="transmembrane region" description="Helical" evidence="9">
    <location>
        <begin position="774"/>
        <end position="799"/>
    </location>
</feature>
<dbReference type="AlphaFoldDB" id="A0AAN0JK81"/>
<evidence type="ECO:0000259" key="12">
    <source>
        <dbReference type="PROSITE" id="PS50227"/>
    </source>
</evidence>
<dbReference type="GO" id="GO:0004930">
    <property type="term" value="F:G protein-coupled receptor activity"/>
    <property type="evidence" value="ECO:0007669"/>
    <property type="project" value="UniProtKB-KW"/>
</dbReference>
<reference evidence="15" key="1">
    <citation type="journal article" date="2010" name="Nature">
        <title>The Amphimedon queenslandica genome and the evolution of animal complexity.</title>
        <authorList>
            <person name="Srivastava M."/>
            <person name="Simakov O."/>
            <person name="Chapman J."/>
            <person name="Fahey B."/>
            <person name="Gauthier M.E."/>
            <person name="Mitros T."/>
            <person name="Richards G.S."/>
            <person name="Conaco C."/>
            <person name="Dacre M."/>
            <person name="Hellsten U."/>
            <person name="Larroux C."/>
            <person name="Putnam N.H."/>
            <person name="Stanke M."/>
            <person name="Adamska M."/>
            <person name="Darling A."/>
            <person name="Degnan S.M."/>
            <person name="Oakley T.H."/>
            <person name="Plachetzki D.C."/>
            <person name="Zhai Y."/>
            <person name="Adamski M."/>
            <person name="Calcino A."/>
            <person name="Cummins S.F."/>
            <person name="Goodstein D.M."/>
            <person name="Harris C."/>
            <person name="Jackson D.J."/>
            <person name="Leys S.P."/>
            <person name="Shu S."/>
            <person name="Woodcroft B.J."/>
            <person name="Vervoort M."/>
            <person name="Kosik K.S."/>
            <person name="Manning G."/>
            <person name="Degnan B.M."/>
            <person name="Rokhsar D.S."/>
        </authorList>
    </citation>
    <scope>NUCLEOTIDE SEQUENCE [LARGE SCALE GENOMIC DNA]</scope>
</reference>
<feature type="transmembrane region" description="Helical" evidence="9">
    <location>
        <begin position="613"/>
        <end position="632"/>
    </location>
</feature>
<dbReference type="InterPro" id="IPR017981">
    <property type="entry name" value="GPCR_2-like_7TM"/>
</dbReference>
<evidence type="ECO:0000256" key="3">
    <source>
        <dbReference type="ARBA" id="ARBA00022989"/>
    </source>
</evidence>
<dbReference type="InterPro" id="IPR036445">
    <property type="entry name" value="GPCR_2_extracell_dom_sf"/>
</dbReference>
<keyword evidence="3 9" id="KW-1133">Transmembrane helix</keyword>
<keyword evidence="7" id="KW-0675">Receptor</keyword>
<dbReference type="GeneID" id="105314210"/>
<feature type="transmembrane region" description="Helical" evidence="9">
    <location>
        <begin position="579"/>
        <end position="601"/>
    </location>
</feature>
<dbReference type="GO" id="GO:0016020">
    <property type="term" value="C:membrane"/>
    <property type="evidence" value="ECO:0007669"/>
    <property type="project" value="UniProtKB-SubCell"/>
</dbReference>
<keyword evidence="4" id="KW-0297">G-protein coupled receptor</keyword>
<dbReference type="SUPFAM" id="SSF111418">
    <property type="entry name" value="Hormone receptor domain"/>
    <property type="match status" value="1"/>
</dbReference>
<keyword evidence="10" id="KW-0732">Signal</keyword>
<dbReference type="PROSITE" id="PS50227">
    <property type="entry name" value="G_PROTEIN_RECEP_F2_3"/>
    <property type="match status" value="1"/>
</dbReference>
<dbReference type="InterPro" id="IPR000203">
    <property type="entry name" value="GPS"/>
</dbReference>
<feature type="domain" description="GAIN-B" evidence="11">
    <location>
        <begin position="403"/>
        <end position="563"/>
    </location>
</feature>
<feature type="signal peptide" evidence="10">
    <location>
        <begin position="1"/>
        <end position="15"/>
    </location>
</feature>
<evidence type="ECO:0000259" key="13">
    <source>
        <dbReference type="PROSITE" id="PS50261"/>
    </source>
</evidence>
<protein>
    <recommendedName>
        <fullName evidence="16">G-protein coupled receptors family 2 profile 2 domain-containing protein</fullName>
    </recommendedName>
</protein>
<feature type="transmembrane region" description="Helical" evidence="9">
    <location>
        <begin position="811"/>
        <end position="831"/>
    </location>
</feature>
<evidence type="ECO:0000256" key="10">
    <source>
        <dbReference type="SAM" id="SignalP"/>
    </source>
</evidence>
<dbReference type="Pfam" id="PF01825">
    <property type="entry name" value="GPS"/>
    <property type="match status" value="1"/>
</dbReference>
<dbReference type="InterPro" id="IPR057244">
    <property type="entry name" value="GAIN_B"/>
</dbReference>
<dbReference type="PROSITE" id="PS50261">
    <property type="entry name" value="G_PROTEIN_RECEP_F2_4"/>
    <property type="match status" value="1"/>
</dbReference>
<dbReference type="InterPro" id="IPR000832">
    <property type="entry name" value="GPCR_2_secretin-like"/>
</dbReference>
<dbReference type="KEGG" id="aqu:105314210"/>
<comment type="subcellular location">
    <subcellularLocation>
        <location evidence="1">Membrane</location>
        <topology evidence="1">Multi-pass membrane protein</topology>
    </subcellularLocation>
</comment>
<keyword evidence="6" id="KW-1015">Disulfide bond</keyword>
<dbReference type="Proteomes" id="UP000007879">
    <property type="component" value="Unassembled WGS sequence"/>
</dbReference>
<dbReference type="PROSITE" id="PS50221">
    <property type="entry name" value="GAIN_B"/>
    <property type="match status" value="1"/>
</dbReference>
<feature type="chain" id="PRO_5042820794" description="G-protein coupled receptors family 2 profile 2 domain-containing protein" evidence="10">
    <location>
        <begin position="16"/>
        <end position="893"/>
    </location>
</feature>
<dbReference type="GO" id="GO:0007166">
    <property type="term" value="P:cell surface receptor signaling pathway"/>
    <property type="evidence" value="ECO:0007669"/>
    <property type="project" value="InterPro"/>
</dbReference>
<evidence type="ECO:0000256" key="6">
    <source>
        <dbReference type="ARBA" id="ARBA00023157"/>
    </source>
</evidence>
<feature type="transmembrane region" description="Helical" evidence="9">
    <location>
        <begin position="644"/>
        <end position="667"/>
    </location>
</feature>
<reference evidence="14" key="2">
    <citation type="submission" date="2024-06" db="UniProtKB">
        <authorList>
            <consortium name="EnsemblMetazoa"/>
        </authorList>
    </citation>
    <scope>IDENTIFICATION</scope>
</reference>
<evidence type="ECO:0000256" key="9">
    <source>
        <dbReference type="SAM" id="Phobius"/>
    </source>
</evidence>
<dbReference type="Pfam" id="PF00002">
    <property type="entry name" value="7tm_2"/>
    <property type="match status" value="1"/>
</dbReference>
<evidence type="ECO:0000313" key="14">
    <source>
        <dbReference type="EnsemblMetazoa" id="XP_019857103.1"/>
    </source>
</evidence>
<keyword evidence="2 9" id="KW-0812">Transmembrane</keyword>
<dbReference type="PRINTS" id="PR00249">
    <property type="entry name" value="GPCRSECRETIN"/>
</dbReference>
<evidence type="ECO:0000256" key="4">
    <source>
        <dbReference type="ARBA" id="ARBA00023040"/>
    </source>
</evidence>
<evidence type="ECO:0000256" key="5">
    <source>
        <dbReference type="ARBA" id="ARBA00023136"/>
    </source>
</evidence>
<accession>A0AAN0JK81</accession>
<dbReference type="PANTHER" id="PTHR45692:SF1">
    <property type="entry name" value="G-PROTEIN COUPLED RECEPTORS FAMILY 2 PROFILE 2 DOMAIN-CONTAINING PROTEIN"/>
    <property type="match status" value="1"/>
</dbReference>
<evidence type="ECO:0000256" key="2">
    <source>
        <dbReference type="ARBA" id="ARBA00022692"/>
    </source>
</evidence>
<dbReference type="SMART" id="SM00303">
    <property type="entry name" value="GPS"/>
    <property type="match status" value="1"/>
</dbReference>
<dbReference type="InterPro" id="IPR046338">
    <property type="entry name" value="GAIN_dom_sf"/>
</dbReference>